<evidence type="ECO:0000313" key="3">
    <source>
        <dbReference type="Proteomes" id="UP000714275"/>
    </source>
</evidence>
<protein>
    <submittedName>
        <fullName evidence="2">Uncharacterized protein</fullName>
    </submittedName>
</protein>
<dbReference type="EMBL" id="JABBWD010000113">
    <property type="protein sequence ID" value="KAG1765077.1"/>
    <property type="molecule type" value="Genomic_DNA"/>
</dbReference>
<organism evidence="2 3">
    <name type="scientific">Suillus placidus</name>
    <dbReference type="NCBI Taxonomy" id="48579"/>
    <lineage>
        <taxon>Eukaryota</taxon>
        <taxon>Fungi</taxon>
        <taxon>Dikarya</taxon>
        <taxon>Basidiomycota</taxon>
        <taxon>Agaricomycotina</taxon>
        <taxon>Agaricomycetes</taxon>
        <taxon>Agaricomycetidae</taxon>
        <taxon>Boletales</taxon>
        <taxon>Suillineae</taxon>
        <taxon>Suillaceae</taxon>
        <taxon>Suillus</taxon>
    </lineage>
</organism>
<evidence type="ECO:0000313" key="2">
    <source>
        <dbReference type="EMBL" id="KAG1765077.1"/>
    </source>
</evidence>
<sequence length="214" mass="23906">MPPTRSPPFSIHLHSGTSTHQAKAGDGMNFDRTFWVTAAEAVASMRAPSKAQRSALFKRQSITDACTSRTLRANLSKSVAHEGSEIRAPVTGDEWHAVSAVRTHVFAWCQQRRAPRTCLLCNRQMHAAWHNHMPDLVETYLQWKHNPKHACIRPDPIKENNECETMMAFQITTVNITNHVHVQSVGQRDDELANVSLIRAGYLGSSPVQPVLVP</sequence>
<dbReference type="Proteomes" id="UP000714275">
    <property type="component" value="Unassembled WGS sequence"/>
</dbReference>
<keyword evidence="3" id="KW-1185">Reference proteome</keyword>
<accession>A0A9P7CVA1</accession>
<gene>
    <name evidence="2" type="ORF">EV702DRAFT_1204731</name>
</gene>
<reference evidence="2" key="1">
    <citation type="journal article" date="2020" name="New Phytol.">
        <title>Comparative genomics reveals dynamic genome evolution in host specialist ectomycorrhizal fungi.</title>
        <authorList>
            <person name="Lofgren L.A."/>
            <person name="Nguyen N.H."/>
            <person name="Vilgalys R."/>
            <person name="Ruytinx J."/>
            <person name="Liao H.L."/>
            <person name="Branco S."/>
            <person name="Kuo A."/>
            <person name="LaButti K."/>
            <person name="Lipzen A."/>
            <person name="Andreopoulos W."/>
            <person name="Pangilinan J."/>
            <person name="Riley R."/>
            <person name="Hundley H."/>
            <person name="Na H."/>
            <person name="Barry K."/>
            <person name="Grigoriev I.V."/>
            <person name="Stajich J.E."/>
            <person name="Kennedy P.G."/>
        </authorList>
    </citation>
    <scope>NUCLEOTIDE SEQUENCE</scope>
    <source>
        <strain evidence="2">DOB743</strain>
    </source>
</reference>
<dbReference type="AlphaFoldDB" id="A0A9P7CVA1"/>
<evidence type="ECO:0000256" key="1">
    <source>
        <dbReference type="SAM" id="MobiDB-lite"/>
    </source>
</evidence>
<comment type="caution">
    <text evidence="2">The sequence shown here is derived from an EMBL/GenBank/DDBJ whole genome shotgun (WGS) entry which is preliminary data.</text>
</comment>
<proteinExistence type="predicted"/>
<name>A0A9P7CVA1_9AGAM</name>
<feature type="region of interest" description="Disordered" evidence="1">
    <location>
        <begin position="1"/>
        <end position="25"/>
    </location>
</feature>
<dbReference type="OrthoDB" id="2692409at2759"/>